<proteinExistence type="predicted"/>
<evidence type="ECO:0000313" key="3">
    <source>
        <dbReference type="Proteomes" id="UP000256328"/>
    </source>
</evidence>
<gene>
    <name evidence="2" type="ORF">BP5796_12206</name>
</gene>
<dbReference type="InterPro" id="IPR010730">
    <property type="entry name" value="HET"/>
</dbReference>
<dbReference type="Pfam" id="PF06985">
    <property type="entry name" value="HET"/>
    <property type="match status" value="1"/>
</dbReference>
<keyword evidence="3" id="KW-1185">Reference proteome</keyword>
<evidence type="ECO:0000313" key="2">
    <source>
        <dbReference type="EMBL" id="RDW58276.1"/>
    </source>
</evidence>
<accession>A0A3D8Q8X8</accession>
<protein>
    <recommendedName>
        <fullName evidence="1">Heterokaryon incompatibility domain-containing protein</fullName>
    </recommendedName>
</protein>
<reference evidence="2 3" key="1">
    <citation type="journal article" date="2018" name="IMA Fungus">
        <title>IMA Genome-F 9: Draft genome sequence of Annulohypoxylon stygium, Aspergillus mulundensis, Berkeleyomyces basicola (syn. Thielaviopsis basicola), Ceratocystis smalleyi, two Cercospora beticola strains, Coleophoma cylindrospora, Fusarium fracticaudum, Phialophora cf. hyalina, and Morchella septimelata.</title>
        <authorList>
            <person name="Wingfield B.D."/>
            <person name="Bills G.F."/>
            <person name="Dong Y."/>
            <person name="Huang W."/>
            <person name="Nel W.J."/>
            <person name="Swalarsk-Parry B.S."/>
            <person name="Vaghefi N."/>
            <person name="Wilken P.M."/>
            <person name="An Z."/>
            <person name="de Beer Z.W."/>
            <person name="De Vos L."/>
            <person name="Chen L."/>
            <person name="Duong T.A."/>
            <person name="Gao Y."/>
            <person name="Hammerbacher A."/>
            <person name="Kikkert J.R."/>
            <person name="Li Y."/>
            <person name="Li H."/>
            <person name="Li K."/>
            <person name="Li Q."/>
            <person name="Liu X."/>
            <person name="Ma X."/>
            <person name="Naidoo K."/>
            <person name="Pethybridge S.J."/>
            <person name="Sun J."/>
            <person name="Steenkamp E.T."/>
            <person name="van der Nest M.A."/>
            <person name="van Wyk S."/>
            <person name="Wingfield M.J."/>
            <person name="Xiong C."/>
            <person name="Yue Q."/>
            <person name="Zhang X."/>
        </authorList>
    </citation>
    <scope>NUCLEOTIDE SEQUENCE [LARGE SCALE GENOMIC DNA]</scope>
    <source>
        <strain evidence="2 3">BP5796</strain>
    </source>
</reference>
<evidence type="ECO:0000259" key="1">
    <source>
        <dbReference type="Pfam" id="PF06985"/>
    </source>
</evidence>
<dbReference type="Proteomes" id="UP000256328">
    <property type="component" value="Unassembled WGS sequence"/>
</dbReference>
<feature type="domain" description="Heterokaryon incompatibility" evidence="1">
    <location>
        <begin position="192"/>
        <end position="358"/>
    </location>
</feature>
<dbReference type="EMBL" id="PDLN01000021">
    <property type="protein sequence ID" value="RDW58276.1"/>
    <property type="molecule type" value="Genomic_DNA"/>
</dbReference>
<organism evidence="2 3">
    <name type="scientific">Coleophoma crateriformis</name>
    <dbReference type="NCBI Taxonomy" id="565419"/>
    <lineage>
        <taxon>Eukaryota</taxon>
        <taxon>Fungi</taxon>
        <taxon>Dikarya</taxon>
        <taxon>Ascomycota</taxon>
        <taxon>Pezizomycotina</taxon>
        <taxon>Leotiomycetes</taxon>
        <taxon>Helotiales</taxon>
        <taxon>Dermateaceae</taxon>
        <taxon>Coleophoma</taxon>
    </lineage>
</organism>
<name>A0A3D8Q8X8_9HELO</name>
<dbReference type="PANTHER" id="PTHR33112:SF9">
    <property type="entry name" value="HETEROKARYON INCOMPATIBILITY DOMAIN-CONTAINING PROTEIN"/>
    <property type="match status" value="1"/>
</dbReference>
<sequence>MDLELFRTITLAMRSVQGKQDTAPVYYYELCNCHDADWSHPPSGISGHALLAAAEDGCLTCSIVKGALTTALGEPVNEEYNIVYKLKSGYGIKIRYMLKNEWSTQRKFQVFLAEGEPTLPPPLHLDHVKEIHESPLSERSLQRIQELLDDCNLNHSKCSVTELPALPTRVIAVGDVKNPPRLLCTQGERAEYLALSHCWGTEQNFTTTTATLDKWTRGIAWEDLPKTFQDAIILARVLNFSYLWIDSLCILQDDRKDWEREGMKMGVIYENASLTVSASLSSADKDGFLIPRTQYQSHAFTIKHPSVQNGTVVLQVRTPIKKHLRRDIGRIRDTWRANLSMPAAAPEPLDYRAWCYQEKIVSRRLLSFCASEIEWDCQSGTNCECGGRRRLFDIDGPDARNGSPRQVYQTLQHIDSGVPSANMRGGNSRDLSTSLVELLNPSPETKSSATESVTPPEDARETNSWLLWRTRLVPSYSQLHLTREMDRLPALSAVARGLESLAGGQGYLAGMWLSDLANSLSWQAGSFSTNGPRPGRLSCQYRAPSWSWASIEGPVDACFDYEDDYHPICDILSADYSLAGEDPFSNVESASARIRGHLVPATLRTTQAPPRPGRDWEVDYYCEVNGTACKLYMYPDTPIGQTDSSLHRSSLKPGESQGKLDGNVQLLAILMARPRTMTGFKDRTAAPTLDFGADRWITFLVLTPSGTGSNCFCRIGIVPHGSSVRLSGEGDQWHKRWPMEDITLV</sequence>
<dbReference type="PANTHER" id="PTHR33112">
    <property type="entry name" value="DOMAIN PROTEIN, PUTATIVE-RELATED"/>
    <property type="match status" value="1"/>
</dbReference>
<dbReference type="AlphaFoldDB" id="A0A3D8Q8X8"/>
<dbReference type="OrthoDB" id="3487186at2759"/>
<comment type="caution">
    <text evidence="2">The sequence shown here is derived from an EMBL/GenBank/DDBJ whole genome shotgun (WGS) entry which is preliminary data.</text>
</comment>